<gene>
    <name evidence="2" type="ORF">GCM10010393_55740</name>
</gene>
<comment type="caution">
    <text evidence="2">The sequence shown here is derived from an EMBL/GenBank/DDBJ whole genome shotgun (WGS) entry which is preliminary data.</text>
</comment>
<feature type="compositionally biased region" description="Acidic residues" evidence="1">
    <location>
        <begin position="1"/>
        <end position="10"/>
    </location>
</feature>
<evidence type="ECO:0000313" key="3">
    <source>
        <dbReference type="Proteomes" id="UP001499942"/>
    </source>
</evidence>
<evidence type="ECO:0000313" key="2">
    <source>
        <dbReference type="EMBL" id="GAA2515463.1"/>
    </source>
</evidence>
<sequence length="75" mass="8229">MTVDPTDPDTFDAHENGEGTAPLDAETPEADAAEQNRDLQERTDEPLTRVDPAVANEADAAEQTRVVTLDEDDYR</sequence>
<evidence type="ECO:0008006" key="4">
    <source>
        <dbReference type="Google" id="ProtNLM"/>
    </source>
</evidence>
<reference evidence="3" key="1">
    <citation type="journal article" date="2019" name="Int. J. Syst. Evol. Microbiol.">
        <title>The Global Catalogue of Microorganisms (GCM) 10K type strain sequencing project: providing services to taxonomists for standard genome sequencing and annotation.</title>
        <authorList>
            <consortium name="The Broad Institute Genomics Platform"/>
            <consortium name="The Broad Institute Genome Sequencing Center for Infectious Disease"/>
            <person name="Wu L."/>
            <person name="Ma J."/>
        </authorList>
    </citation>
    <scope>NUCLEOTIDE SEQUENCE [LARGE SCALE GENOMIC DNA]</scope>
    <source>
        <strain evidence="3">JCM 5062</strain>
    </source>
</reference>
<protein>
    <recommendedName>
        <fullName evidence="4">DUF5709 domain-containing protein</fullName>
    </recommendedName>
</protein>
<dbReference type="Proteomes" id="UP001499942">
    <property type="component" value="Unassembled WGS sequence"/>
</dbReference>
<keyword evidence="3" id="KW-1185">Reference proteome</keyword>
<feature type="region of interest" description="Disordered" evidence="1">
    <location>
        <begin position="1"/>
        <end position="75"/>
    </location>
</feature>
<name>A0ABP6AJ43_9ACTN</name>
<accession>A0ABP6AJ43</accession>
<organism evidence="2 3">
    <name type="scientific">Streptomyces gobitricini</name>
    <dbReference type="NCBI Taxonomy" id="68211"/>
    <lineage>
        <taxon>Bacteria</taxon>
        <taxon>Bacillati</taxon>
        <taxon>Actinomycetota</taxon>
        <taxon>Actinomycetes</taxon>
        <taxon>Kitasatosporales</taxon>
        <taxon>Streptomycetaceae</taxon>
        <taxon>Streptomyces</taxon>
    </lineage>
</organism>
<evidence type="ECO:0000256" key="1">
    <source>
        <dbReference type="SAM" id="MobiDB-lite"/>
    </source>
</evidence>
<feature type="compositionally biased region" description="Basic and acidic residues" evidence="1">
    <location>
        <begin position="34"/>
        <end position="48"/>
    </location>
</feature>
<dbReference type="EMBL" id="BAAASR010000041">
    <property type="protein sequence ID" value="GAA2515463.1"/>
    <property type="molecule type" value="Genomic_DNA"/>
</dbReference>
<proteinExistence type="predicted"/>
<dbReference type="RefSeq" id="WP_344366316.1">
    <property type="nucleotide sequence ID" value="NZ_BAAASR010000041.1"/>
</dbReference>